<organism evidence="1 2">
    <name type="scientific">Mycoplasmopsis mustelae</name>
    <dbReference type="NCBI Taxonomy" id="171289"/>
    <lineage>
        <taxon>Bacteria</taxon>
        <taxon>Bacillati</taxon>
        <taxon>Mycoplasmatota</taxon>
        <taxon>Mycoplasmoidales</taxon>
        <taxon>Metamycoplasmataceae</taxon>
        <taxon>Mycoplasmopsis</taxon>
    </lineage>
</organism>
<gene>
    <name evidence="1" type="ORF">BCF59_0272</name>
</gene>
<evidence type="ECO:0000313" key="1">
    <source>
        <dbReference type="EMBL" id="TDV24313.1"/>
    </source>
</evidence>
<sequence length="225" mass="27241">MNDIQYLLTLTYQQCCDFLRNKYGEINGNYFVKENCKTKNQKITRGNEGLHIHHIDEDKAIMLSNRHFAILNPFEYQKGERLIYCNLLEHLVLHIKIIEHPHPNKNSLETVGWGGLFNFMIPELNDMYSGFNGYKESSIKQYKIKLRETIIDYKKEYFMCLKYLMKIDKTYFIFYLKSFHKICNRDYDDNINKRIYKRIYFLWKEVNSGNLISKFGYKFIGFWYS</sequence>
<dbReference type="RefSeq" id="WP_208317573.1">
    <property type="nucleotide sequence ID" value="NZ_SOCN01000001.1"/>
</dbReference>
<protein>
    <submittedName>
        <fullName evidence="1">Uncharacterized protein</fullName>
    </submittedName>
</protein>
<dbReference type="EMBL" id="SOCN01000001">
    <property type="protein sequence ID" value="TDV24313.1"/>
    <property type="molecule type" value="Genomic_DNA"/>
</dbReference>
<reference evidence="1 2" key="1">
    <citation type="submission" date="2019-03" db="EMBL/GenBank/DDBJ databases">
        <title>Genomic Encyclopedia of Archaeal and Bacterial Type Strains, Phase II (KMG-II): from individual species to whole genera.</title>
        <authorList>
            <person name="Goeker M."/>
        </authorList>
    </citation>
    <scope>NUCLEOTIDE SEQUENCE [LARGE SCALE GENOMIC DNA]</scope>
    <source>
        <strain evidence="1 2">ATCC 35214</strain>
    </source>
</reference>
<comment type="caution">
    <text evidence="1">The sequence shown here is derived from an EMBL/GenBank/DDBJ whole genome shotgun (WGS) entry which is preliminary data.</text>
</comment>
<keyword evidence="2" id="KW-1185">Reference proteome</keyword>
<accession>A0A4R7UEL3</accession>
<proteinExistence type="predicted"/>
<dbReference type="AlphaFoldDB" id="A0A4R7UEL3"/>
<evidence type="ECO:0000313" key="2">
    <source>
        <dbReference type="Proteomes" id="UP000295757"/>
    </source>
</evidence>
<dbReference type="Proteomes" id="UP000295757">
    <property type="component" value="Unassembled WGS sequence"/>
</dbReference>
<name>A0A4R7UEL3_9BACT</name>